<evidence type="ECO:0000256" key="3">
    <source>
        <dbReference type="ARBA" id="ARBA00022833"/>
    </source>
</evidence>
<keyword evidence="1" id="KW-0479">Metal-binding</keyword>
<keyword evidence="3" id="KW-0862">Zinc</keyword>
<evidence type="ECO:0000259" key="4">
    <source>
        <dbReference type="Pfam" id="PF04500"/>
    </source>
</evidence>
<evidence type="ECO:0000313" key="5">
    <source>
        <dbReference type="EMBL" id="CAH2085713.1"/>
    </source>
</evidence>
<dbReference type="Pfam" id="PF04500">
    <property type="entry name" value="FLYWCH"/>
    <property type="match status" value="1"/>
</dbReference>
<keyword evidence="2" id="KW-0863">Zinc-finger</keyword>
<evidence type="ECO:0000256" key="2">
    <source>
        <dbReference type="ARBA" id="ARBA00022771"/>
    </source>
</evidence>
<name>A0AAU9THX0_EUPED</name>
<organism evidence="5 6">
    <name type="scientific">Euphydryas editha</name>
    <name type="common">Edith's checkerspot</name>
    <dbReference type="NCBI Taxonomy" id="104508"/>
    <lineage>
        <taxon>Eukaryota</taxon>
        <taxon>Metazoa</taxon>
        <taxon>Ecdysozoa</taxon>
        <taxon>Arthropoda</taxon>
        <taxon>Hexapoda</taxon>
        <taxon>Insecta</taxon>
        <taxon>Pterygota</taxon>
        <taxon>Neoptera</taxon>
        <taxon>Endopterygota</taxon>
        <taxon>Lepidoptera</taxon>
        <taxon>Glossata</taxon>
        <taxon>Ditrysia</taxon>
        <taxon>Papilionoidea</taxon>
        <taxon>Nymphalidae</taxon>
        <taxon>Nymphalinae</taxon>
        <taxon>Euphydryas</taxon>
    </lineage>
</organism>
<feature type="domain" description="FLYWCH-type" evidence="4">
    <location>
        <begin position="50"/>
        <end position="97"/>
    </location>
</feature>
<keyword evidence="6" id="KW-1185">Reference proteome</keyword>
<dbReference type="Gene3D" id="2.20.25.240">
    <property type="match status" value="1"/>
</dbReference>
<evidence type="ECO:0000313" key="6">
    <source>
        <dbReference type="Proteomes" id="UP001153954"/>
    </source>
</evidence>
<dbReference type="GO" id="GO:0008270">
    <property type="term" value="F:zinc ion binding"/>
    <property type="evidence" value="ECO:0007669"/>
    <property type="project" value="UniProtKB-KW"/>
</dbReference>
<dbReference type="EMBL" id="CAKOGL010000004">
    <property type="protein sequence ID" value="CAH2085713.1"/>
    <property type="molecule type" value="Genomic_DNA"/>
</dbReference>
<evidence type="ECO:0000256" key="1">
    <source>
        <dbReference type="ARBA" id="ARBA00022723"/>
    </source>
</evidence>
<gene>
    <name evidence="5" type="ORF">EEDITHA_LOCUS2161</name>
</gene>
<reference evidence="5" key="1">
    <citation type="submission" date="2022-03" db="EMBL/GenBank/DDBJ databases">
        <authorList>
            <person name="Tunstrom K."/>
        </authorList>
    </citation>
    <scope>NUCLEOTIDE SEQUENCE</scope>
</reference>
<protein>
    <recommendedName>
        <fullName evidence="4">FLYWCH-type domain-containing protein</fullName>
    </recommendedName>
</protein>
<proteinExistence type="predicted"/>
<dbReference type="AlphaFoldDB" id="A0AAU9THX0"/>
<dbReference type="InterPro" id="IPR007588">
    <property type="entry name" value="Znf_FLYWCH"/>
</dbReference>
<comment type="caution">
    <text evidence="5">The sequence shown here is derived from an EMBL/GenBank/DDBJ whole genome shotgun (WGS) entry which is preliminary data.</text>
</comment>
<accession>A0AAU9THX0</accession>
<sequence length="112" mass="12880">MQIVQLRTQVTGYRIQCPCAPAAERSPKSVIDHTTSVQWVKNAAGKIIGLVNGFTYYCSNKNKSSILWRCCRSSYCKARLVTSHCRKVVRCSLEHNHERTNYIIRHGVYYKV</sequence>
<dbReference type="Proteomes" id="UP001153954">
    <property type="component" value="Unassembled WGS sequence"/>
</dbReference>